<comment type="caution">
    <text evidence="3">The sequence shown here is derived from an EMBL/GenBank/DDBJ whole genome shotgun (WGS) entry which is preliminary data.</text>
</comment>
<proteinExistence type="predicted"/>
<organism evidence="3 4">
    <name type="scientific">Hymenoscyphus fraxineus</name>
    <dbReference type="NCBI Taxonomy" id="746836"/>
    <lineage>
        <taxon>Eukaryota</taxon>
        <taxon>Fungi</taxon>
        <taxon>Dikarya</taxon>
        <taxon>Ascomycota</taxon>
        <taxon>Pezizomycotina</taxon>
        <taxon>Leotiomycetes</taxon>
        <taxon>Helotiales</taxon>
        <taxon>Helotiaceae</taxon>
        <taxon>Hymenoscyphus</taxon>
    </lineage>
</organism>
<keyword evidence="4" id="KW-1185">Reference proteome</keyword>
<evidence type="ECO:0000256" key="2">
    <source>
        <dbReference type="SAM" id="MobiDB-lite"/>
    </source>
</evidence>
<evidence type="ECO:0000313" key="3">
    <source>
        <dbReference type="EMBL" id="CAG8950564.1"/>
    </source>
</evidence>
<evidence type="ECO:0000313" key="4">
    <source>
        <dbReference type="Proteomes" id="UP000696280"/>
    </source>
</evidence>
<feature type="region of interest" description="Disordered" evidence="2">
    <location>
        <begin position="144"/>
        <end position="184"/>
    </location>
</feature>
<dbReference type="Proteomes" id="UP000696280">
    <property type="component" value="Unassembled WGS sequence"/>
</dbReference>
<dbReference type="EMBL" id="CAJVRL010000038">
    <property type="protein sequence ID" value="CAG8950564.1"/>
    <property type="molecule type" value="Genomic_DNA"/>
</dbReference>
<dbReference type="OrthoDB" id="10333075at2759"/>
<evidence type="ECO:0000256" key="1">
    <source>
        <dbReference type="SAM" id="Coils"/>
    </source>
</evidence>
<reference evidence="3" key="1">
    <citation type="submission" date="2021-07" db="EMBL/GenBank/DDBJ databases">
        <authorList>
            <person name="Durling M."/>
        </authorList>
    </citation>
    <scope>NUCLEOTIDE SEQUENCE</scope>
</reference>
<sequence length="184" mass="21477">MESNLEQDGEQELNDKGIIAENDWIDPSPEDSFLVVGRAYNLMYPRRLFPVKSQEEFDRLYELSNELRIQLAKWEELVVPVIEAKAELKQLEAAAQRQKELLQRDQIRRSVETLKRHYDNASPILSKLKASNIAAISELKRKSQFNDELGARNENKTNNKTEADESSPRKRRRPFNDSDVEEYL</sequence>
<keyword evidence="1" id="KW-0175">Coiled coil</keyword>
<name>A0A9N9KMN0_9HELO</name>
<accession>A0A9N9KMN0</accession>
<dbReference type="AlphaFoldDB" id="A0A9N9KMN0"/>
<feature type="coiled-coil region" evidence="1">
    <location>
        <begin position="81"/>
        <end position="108"/>
    </location>
</feature>
<feature type="compositionally biased region" description="Basic and acidic residues" evidence="2">
    <location>
        <begin position="144"/>
        <end position="168"/>
    </location>
</feature>
<protein>
    <submittedName>
        <fullName evidence="3">Uncharacterized protein</fullName>
    </submittedName>
</protein>
<gene>
    <name evidence="3" type="ORF">HYFRA_00002773</name>
</gene>